<dbReference type="Proteomes" id="UP001141552">
    <property type="component" value="Unassembled WGS sequence"/>
</dbReference>
<organism evidence="2 3">
    <name type="scientific">Turnera subulata</name>
    <dbReference type="NCBI Taxonomy" id="218843"/>
    <lineage>
        <taxon>Eukaryota</taxon>
        <taxon>Viridiplantae</taxon>
        <taxon>Streptophyta</taxon>
        <taxon>Embryophyta</taxon>
        <taxon>Tracheophyta</taxon>
        <taxon>Spermatophyta</taxon>
        <taxon>Magnoliopsida</taxon>
        <taxon>eudicotyledons</taxon>
        <taxon>Gunneridae</taxon>
        <taxon>Pentapetalae</taxon>
        <taxon>rosids</taxon>
        <taxon>fabids</taxon>
        <taxon>Malpighiales</taxon>
        <taxon>Passifloraceae</taxon>
        <taxon>Turnera</taxon>
    </lineage>
</organism>
<feature type="region of interest" description="Disordered" evidence="1">
    <location>
        <begin position="246"/>
        <end position="298"/>
    </location>
</feature>
<dbReference type="GO" id="GO:0000209">
    <property type="term" value="P:protein polyubiquitination"/>
    <property type="evidence" value="ECO:0007669"/>
    <property type="project" value="TreeGrafter"/>
</dbReference>
<name>A0A9Q0J090_9ROSI</name>
<dbReference type="GO" id="GO:0006513">
    <property type="term" value="P:protein monoubiquitination"/>
    <property type="evidence" value="ECO:0007669"/>
    <property type="project" value="TreeGrafter"/>
</dbReference>
<dbReference type="GO" id="GO:0043161">
    <property type="term" value="P:proteasome-mediated ubiquitin-dependent protein catabolic process"/>
    <property type="evidence" value="ECO:0007669"/>
    <property type="project" value="TreeGrafter"/>
</dbReference>
<dbReference type="AlphaFoldDB" id="A0A9Q0J090"/>
<comment type="caution">
    <text evidence="2">The sequence shown here is derived from an EMBL/GenBank/DDBJ whole genome shotgun (WGS) entry which is preliminary data.</text>
</comment>
<proteinExistence type="predicted"/>
<dbReference type="GO" id="GO:0000151">
    <property type="term" value="C:ubiquitin ligase complex"/>
    <property type="evidence" value="ECO:0007669"/>
    <property type="project" value="TreeGrafter"/>
</dbReference>
<dbReference type="EMBL" id="JAKUCV010007537">
    <property type="protein sequence ID" value="KAJ4822975.1"/>
    <property type="molecule type" value="Genomic_DNA"/>
</dbReference>
<reference evidence="2" key="1">
    <citation type="submission" date="2022-02" db="EMBL/GenBank/DDBJ databases">
        <authorList>
            <person name="Henning P.M."/>
            <person name="McCubbin A.G."/>
            <person name="Shore J.S."/>
        </authorList>
    </citation>
    <scope>NUCLEOTIDE SEQUENCE</scope>
    <source>
        <strain evidence="2">F60SS</strain>
        <tissue evidence="2">Leaves</tissue>
    </source>
</reference>
<evidence type="ECO:0000313" key="2">
    <source>
        <dbReference type="EMBL" id="KAJ4822975.1"/>
    </source>
</evidence>
<dbReference type="GO" id="GO:0031624">
    <property type="term" value="F:ubiquitin conjugating enzyme binding"/>
    <property type="evidence" value="ECO:0007669"/>
    <property type="project" value="TreeGrafter"/>
</dbReference>
<dbReference type="GO" id="GO:0051865">
    <property type="term" value="P:protein autoubiquitination"/>
    <property type="evidence" value="ECO:0007669"/>
    <property type="project" value="TreeGrafter"/>
</dbReference>
<dbReference type="GO" id="GO:0005634">
    <property type="term" value="C:nucleus"/>
    <property type="evidence" value="ECO:0007669"/>
    <property type="project" value="TreeGrafter"/>
</dbReference>
<protein>
    <recommendedName>
        <fullName evidence="4">Ubiquitin-conjugating enzyme E2C-binding protein</fullName>
    </recommendedName>
</protein>
<reference evidence="2" key="2">
    <citation type="journal article" date="2023" name="Plants (Basel)">
        <title>Annotation of the Turnera subulata (Passifloraceae) Draft Genome Reveals the S-Locus Evolved after the Divergence of Turneroideae from Passifloroideae in a Stepwise Manner.</title>
        <authorList>
            <person name="Henning P.M."/>
            <person name="Roalson E.H."/>
            <person name="Mir W."/>
            <person name="McCubbin A.G."/>
            <person name="Shore J.S."/>
        </authorList>
    </citation>
    <scope>NUCLEOTIDE SEQUENCE</scope>
    <source>
        <strain evidence="2">F60SS</strain>
    </source>
</reference>
<evidence type="ECO:0008006" key="4">
    <source>
        <dbReference type="Google" id="ProtNLM"/>
    </source>
</evidence>
<dbReference type="GO" id="GO:0061630">
    <property type="term" value="F:ubiquitin protein ligase activity"/>
    <property type="evidence" value="ECO:0007669"/>
    <property type="project" value="TreeGrafter"/>
</dbReference>
<dbReference type="PANTHER" id="PTHR31531">
    <property type="entry name" value="E3 UBIQUITIN-PROTEIN LIGASE E3D FAMILY MEMBER"/>
    <property type="match status" value="1"/>
</dbReference>
<sequence length="555" mass="61575">MCSTNPRKWRFTWEAQSHSPTLKLFLFDSQTNPSLHCHNLLIRLDLAHSHLLASWTEQEEPPPDTGSRFLLRVPIPRVLIDPDSPVTFRALDDHIEAKLVLLLPVDHPILSRFDSVLNLDDDADGGDVFDPLKPLTMEPDVKSLSSTDGVHFYCRKCSSQLTRTLFKQFVEMPSVDWRELADNWFGNCCCSFGGVSEKLVNKYAHAYACTPGVCLLDTTAVTLCGDDLVGCKFSSRDGVQMFGRKREINDDGDGDDSCEAASVGVGTSPQVGSDFDGQSEGTQGFDEKLKPADGNSESLESVASRPHCCDSTCHGEVNPHNMAEPLVVDCKPGRSLDLMPNQRSFLNGLLGGSFMARSYNLSVDIKWKQFFCPQCSCLLGIYPCSNDDVPIDGGVRLFKCYISSSLPVGGSADYFRRYTLEKMFASQLVESAKDELSFRTVVRDLTTRSPMLQVVLVNPNSWCFSGDCLDAQSSLESVTKSDLLPVIKILFSACSSDRESQSRLLEDWVKKNQADEVFMLTHLVEELIEIMESAEHELPSSCRVLHGLSLSSMLR</sequence>
<evidence type="ECO:0000256" key="1">
    <source>
        <dbReference type="SAM" id="MobiDB-lite"/>
    </source>
</evidence>
<gene>
    <name evidence="2" type="ORF">Tsubulata_000341</name>
</gene>
<dbReference type="OrthoDB" id="781818at2759"/>
<dbReference type="GO" id="GO:0005829">
    <property type="term" value="C:cytosol"/>
    <property type="evidence" value="ECO:0007669"/>
    <property type="project" value="TreeGrafter"/>
</dbReference>
<dbReference type="GO" id="GO:0030332">
    <property type="term" value="F:cyclin binding"/>
    <property type="evidence" value="ECO:0007669"/>
    <property type="project" value="TreeGrafter"/>
</dbReference>
<dbReference type="PANTHER" id="PTHR31531:SF2">
    <property type="entry name" value="E3 UBIQUITIN-PROTEIN LIGASE E3D"/>
    <property type="match status" value="1"/>
</dbReference>
<evidence type="ECO:0000313" key="3">
    <source>
        <dbReference type="Proteomes" id="UP001141552"/>
    </source>
</evidence>
<dbReference type="Pfam" id="PF09814">
    <property type="entry name" value="HECT_2"/>
    <property type="match status" value="1"/>
</dbReference>
<dbReference type="InterPro" id="IPR019193">
    <property type="entry name" value="UBQ-conj_enz_E2-bd_prot"/>
</dbReference>
<keyword evidence="3" id="KW-1185">Reference proteome</keyword>
<accession>A0A9Q0J090</accession>